<gene>
    <name evidence="4" type="ORF">LOCC1_G001026</name>
</gene>
<dbReference type="InterPro" id="IPR018535">
    <property type="entry name" value="DUF1996"/>
</dbReference>
<name>A0A8H8UJY4_9HELO</name>
<feature type="signal peptide" evidence="2">
    <location>
        <begin position="1"/>
        <end position="22"/>
    </location>
</feature>
<comment type="caution">
    <text evidence="4">The sequence shown here is derived from an EMBL/GenBank/DDBJ whole genome shotgun (WGS) entry which is preliminary data.</text>
</comment>
<evidence type="ECO:0000313" key="5">
    <source>
        <dbReference type="Proteomes" id="UP000443090"/>
    </source>
</evidence>
<organism evidence="4 5">
    <name type="scientific">Lachnellula occidentalis</name>
    <dbReference type="NCBI Taxonomy" id="215460"/>
    <lineage>
        <taxon>Eukaryota</taxon>
        <taxon>Fungi</taxon>
        <taxon>Dikarya</taxon>
        <taxon>Ascomycota</taxon>
        <taxon>Pezizomycotina</taxon>
        <taxon>Leotiomycetes</taxon>
        <taxon>Helotiales</taxon>
        <taxon>Lachnaceae</taxon>
        <taxon>Lachnellula</taxon>
    </lineage>
</organism>
<evidence type="ECO:0000259" key="3">
    <source>
        <dbReference type="Pfam" id="PF09362"/>
    </source>
</evidence>
<dbReference type="Pfam" id="PF09362">
    <property type="entry name" value="DUF1996"/>
    <property type="match status" value="1"/>
</dbReference>
<dbReference type="PANTHER" id="PTHR43662">
    <property type="match status" value="1"/>
</dbReference>
<proteinExistence type="predicted"/>
<protein>
    <recommendedName>
        <fullName evidence="3">DUF1996 domain-containing protein</fullName>
    </recommendedName>
</protein>
<evidence type="ECO:0000256" key="1">
    <source>
        <dbReference type="SAM" id="MobiDB-lite"/>
    </source>
</evidence>
<dbReference type="AlphaFoldDB" id="A0A8H8UJY4"/>
<sequence>MRFSTLALKATTLLLFSVHANAFWRMPCVVSGLARLDPLKYYGTISEHMHAIHGSSGFSDSAGTAELLAGDCTSCQVAQDKSAYWTPALYFQNSATSEFSLVNQVGGMLAYYLLRTNAGSTNVTAFPHGFEMIAGDTNQREFKYPVPDVDKSNWNVEPYNTQAFKRQAALGFNCLDYSNPGATEGSLYRHSLPDKAYLDAHCKSGVRFELMFPSCWNGKPTPEDKKSHMAYPSLVGEGDCPPEFPIRLNTLFFETIWDTSAFADTAGQFVIANGDPTGNGYHGDFIMGWDEAFLQEATNQCTNLSGKIEDCPLFTIQPIDTSTSCNITESNIPAPLAKDVVSGGATTLPGNPAIVSTGYASDAPAASSSSSPSSPISSVAVSSAPATSTSTSTSSAQPSSSAASVSHQAPGALFAAKSSADPATEVSSPSTLTTPSSSPSPPAVTPAPAPQSPGSSQSYFSTEYATKGQDVVEVLWVEDVVTVTAPSARKRHLHKHRRGGVL</sequence>
<feature type="region of interest" description="Disordered" evidence="1">
    <location>
        <begin position="385"/>
        <end position="460"/>
    </location>
</feature>
<dbReference type="Proteomes" id="UP000443090">
    <property type="component" value="Unassembled WGS sequence"/>
</dbReference>
<feature type="compositionally biased region" description="Low complexity" evidence="1">
    <location>
        <begin position="427"/>
        <end position="437"/>
    </location>
</feature>
<feature type="domain" description="DUF1996" evidence="3">
    <location>
        <begin position="37"/>
        <end position="289"/>
    </location>
</feature>
<feature type="region of interest" description="Disordered" evidence="1">
    <location>
        <begin position="361"/>
        <end position="380"/>
    </location>
</feature>
<keyword evidence="2" id="KW-0732">Signal</keyword>
<feature type="compositionally biased region" description="Pro residues" evidence="1">
    <location>
        <begin position="438"/>
        <end position="451"/>
    </location>
</feature>
<reference evidence="4 5" key="1">
    <citation type="submission" date="2018-05" db="EMBL/GenBank/DDBJ databases">
        <title>Genome sequencing and assembly of the regulated plant pathogen Lachnellula willkommii and related sister species for the development of diagnostic species identification markers.</title>
        <authorList>
            <person name="Giroux E."/>
            <person name="Bilodeau G."/>
        </authorList>
    </citation>
    <scope>NUCLEOTIDE SEQUENCE [LARGE SCALE GENOMIC DNA]</scope>
    <source>
        <strain evidence="4 5">CBS 160.35</strain>
    </source>
</reference>
<dbReference type="EMBL" id="QGMI01000014">
    <property type="protein sequence ID" value="TVY49342.1"/>
    <property type="molecule type" value="Genomic_DNA"/>
</dbReference>
<dbReference type="PANTHER" id="PTHR43662:SF7">
    <property type="entry name" value="DUF1996 DOMAIN-CONTAINING PROTEIN"/>
    <property type="match status" value="1"/>
</dbReference>
<evidence type="ECO:0000313" key="4">
    <source>
        <dbReference type="EMBL" id="TVY49342.1"/>
    </source>
</evidence>
<keyword evidence="5" id="KW-1185">Reference proteome</keyword>
<feature type="chain" id="PRO_5034215497" description="DUF1996 domain-containing protein" evidence="2">
    <location>
        <begin position="23"/>
        <end position="502"/>
    </location>
</feature>
<evidence type="ECO:0000256" key="2">
    <source>
        <dbReference type="SAM" id="SignalP"/>
    </source>
</evidence>
<dbReference type="OrthoDB" id="74764at2759"/>
<feature type="compositionally biased region" description="Low complexity" evidence="1">
    <location>
        <begin position="385"/>
        <end position="406"/>
    </location>
</feature>
<accession>A0A8H8UJY4</accession>